<organism evidence="1 2">
    <name type="scientific">Mesorhizobium australafricanum</name>
    <dbReference type="NCBI Taxonomy" id="3072311"/>
    <lineage>
        <taxon>Bacteria</taxon>
        <taxon>Pseudomonadati</taxon>
        <taxon>Pseudomonadota</taxon>
        <taxon>Alphaproteobacteria</taxon>
        <taxon>Hyphomicrobiales</taxon>
        <taxon>Phyllobacteriaceae</taxon>
        <taxon>Mesorhizobium</taxon>
    </lineage>
</organism>
<dbReference type="EMBL" id="JAVIIS010000053">
    <property type="protein sequence ID" value="MDX8443107.1"/>
    <property type="molecule type" value="Genomic_DNA"/>
</dbReference>
<dbReference type="Proteomes" id="UP001272097">
    <property type="component" value="Unassembled WGS sequence"/>
</dbReference>
<gene>
    <name evidence="1" type="ORF">RFM51_26405</name>
</gene>
<evidence type="ECO:0000313" key="2">
    <source>
        <dbReference type="Proteomes" id="UP001272097"/>
    </source>
</evidence>
<keyword evidence="2" id="KW-1185">Reference proteome</keyword>
<name>A0ABU4X7I9_9HYPH</name>
<evidence type="ECO:0000313" key="1">
    <source>
        <dbReference type="EMBL" id="MDX8443107.1"/>
    </source>
</evidence>
<sequence>MVVDINLGLHRQGHAGPILQWRGQTRENSTDNAMADNNALYVQSQHADPVTWISDGRDPLDRRVTVHPHVEKQYTTAPGGYRRGFFSEAQGERAHAFDRHLENQRIQFIRSHGG</sequence>
<reference evidence="1 2" key="1">
    <citation type="submission" date="2023-08" db="EMBL/GenBank/DDBJ databases">
        <title>Implementing the SeqCode for naming new Mesorhizobium species isolated from Vachellia karroo root nodules.</title>
        <authorList>
            <person name="Van Lill M."/>
        </authorList>
    </citation>
    <scope>NUCLEOTIDE SEQUENCE [LARGE SCALE GENOMIC DNA]</scope>
    <source>
        <strain evidence="1 2">VK3E</strain>
    </source>
</reference>
<accession>A0ABU4X7I9</accession>
<proteinExistence type="predicted"/>
<protein>
    <submittedName>
        <fullName evidence="1">Uncharacterized protein</fullName>
    </submittedName>
</protein>
<comment type="caution">
    <text evidence="1">The sequence shown here is derived from an EMBL/GenBank/DDBJ whole genome shotgun (WGS) entry which is preliminary data.</text>
</comment>